<dbReference type="RefSeq" id="WP_090380851.1">
    <property type="nucleotide sequence ID" value="NZ_FNLC01000002.1"/>
</dbReference>
<keyword evidence="1" id="KW-1133">Transmembrane helix</keyword>
<evidence type="ECO:0000313" key="3">
    <source>
        <dbReference type="Proteomes" id="UP000198848"/>
    </source>
</evidence>
<evidence type="ECO:0000313" key="2">
    <source>
        <dbReference type="EMBL" id="SDQ99185.1"/>
    </source>
</evidence>
<dbReference type="STRING" id="1095778.SAMN04489842_1930"/>
<name>A0A1H1FE07_NATTX</name>
<dbReference type="EMBL" id="FNLC01000002">
    <property type="protein sequence ID" value="SDQ99185.1"/>
    <property type="molecule type" value="Genomic_DNA"/>
</dbReference>
<dbReference type="Proteomes" id="UP000198848">
    <property type="component" value="Unassembled WGS sequence"/>
</dbReference>
<protein>
    <submittedName>
        <fullName evidence="2">Uncharacterized protein</fullName>
    </submittedName>
</protein>
<feature type="transmembrane region" description="Helical" evidence="1">
    <location>
        <begin position="70"/>
        <end position="89"/>
    </location>
</feature>
<feature type="transmembrane region" description="Helical" evidence="1">
    <location>
        <begin position="12"/>
        <end position="32"/>
    </location>
</feature>
<keyword evidence="3" id="KW-1185">Reference proteome</keyword>
<evidence type="ECO:0000256" key="1">
    <source>
        <dbReference type="SAM" id="Phobius"/>
    </source>
</evidence>
<feature type="transmembrane region" description="Helical" evidence="1">
    <location>
        <begin position="44"/>
        <end position="63"/>
    </location>
</feature>
<proteinExistence type="predicted"/>
<organism evidence="2 3">
    <name type="scientific">Natronobacterium texcoconense</name>
    <dbReference type="NCBI Taxonomy" id="1095778"/>
    <lineage>
        <taxon>Archaea</taxon>
        <taxon>Methanobacteriati</taxon>
        <taxon>Methanobacteriota</taxon>
        <taxon>Stenosarchaea group</taxon>
        <taxon>Halobacteria</taxon>
        <taxon>Halobacteriales</taxon>
        <taxon>Natrialbaceae</taxon>
        <taxon>Natronobacterium</taxon>
    </lineage>
</organism>
<reference evidence="3" key="1">
    <citation type="submission" date="2016-10" db="EMBL/GenBank/DDBJ databases">
        <authorList>
            <person name="Varghese N."/>
            <person name="Submissions S."/>
        </authorList>
    </citation>
    <scope>NUCLEOTIDE SEQUENCE [LARGE SCALE GENOMIC DNA]</scope>
    <source>
        <strain evidence="3">DSM 24767</strain>
    </source>
</reference>
<sequence>MGSRLDEYSVASLVSGLLLVTVTLVIQYRLFMPLGYSPLSGVGVLWKLAGAFALGAVPVYCILRARLVTPLICTVGLYSYAALHSYSSILDAYEVGAALSATPMIFDLYLWGWFLPLFGALLIGGVEYLLQLALGFRHLEPDTGPE</sequence>
<accession>A0A1H1FE07</accession>
<keyword evidence="1" id="KW-0812">Transmembrane</keyword>
<dbReference type="AlphaFoldDB" id="A0A1H1FE07"/>
<gene>
    <name evidence="2" type="ORF">SAMN04489842_1930</name>
</gene>
<keyword evidence="1" id="KW-0472">Membrane</keyword>
<feature type="transmembrane region" description="Helical" evidence="1">
    <location>
        <begin position="109"/>
        <end position="130"/>
    </location>
</feature>